<feature type="transmembrane region" description="Helical" evidence="9">
    <location>
        <begin position="176"/>
        <end position="197"/>
    </location>
</feature>
<feature type="transmembrane region" description="Helical" evidence="9">
    <location>
        <begin position="56"/>
        <end position="74"/>
    </location>
</feature>
<dbReference type="Proteomes" id="UP000242857">
    <property type="component" value="Unassembled WGS sequence"/>
</dbReference>
<dbReference type="InterPro" id="IPR038770">
    <property type="entry name" value="Na+/solute_symporter_sf"/>
</dbReference>
<feature type="transmembrane region" description="Helical" evidence="9">
    <location>
        <begin position="350"/>
        <end position="374"/>
    </location>
</feature>
<accession>A0A1M4ZZD1</accession>
<comment type="similarity">
    <text evidence="2">Belongs to the monovalent cation:proton antiporter 2 (CPA2) transporter (TC 2.A.37) family.</text>
</comment>
<dbReference type="OrthoDB" id="9781411at2"/>
<feature type="transmembrane region" description="Helical" evidence="9">
    <location>
        <begin position="6"/>
        <end position="24"/>
    </location>
</feature>
<keyword evidence="3" id="KW-0813">Transport</keyword>
<gene>
    <name evidence="11" type="ORF">SAMN02745204_02072</name>
</gene>
<keyword evidence="5 9" id="KW-0812">Transmembrane</keyword>
<feature type="transmembrane region" description="Helical" evidence="9">
    <location>
        <begin position="324"/>
        <end position="344"/>
    </location>
</feature>
<evidence type="ECO:0000256" key="7">
    <source>
        <dbReference type="ARBA" id="ARBA00023065"/>
    </source>
</evidence>
<feature type="transmembrane region" description="Helical" evidence="9">
    <location>
        <begin position="86"/>
        <end position="108"/>
    </location>
</feature>
<dbReference type="AlphaFoldDB" id="A0A1M4ZZD1"/>
<dbReference type="GO" id="GO:0015297">
    <property type="term" value="F:antiporter activity"/>
    <property type="evidence" value="ECO:0007669"/>
    <property type="project" value="UniProtKB-KW"/>
</dbReference>
<dbReference type="InterPro" id="IPR006153">
    <property type="entry name" value="Cation/H_exchanger_TM"/>
</dbReference>
<feature type="transmembrane region" description="Helical" evidence="9">
    <location>
        <begin position="218"/>
        <end position="251"/>
    </location>
</feature>
<feature type="transmembrane region" description="Helical" evidence="9">
    <location>
        <begin position="31"/>
        <end position="50"/>
    </location>
</feature>
<dbReference type="SUPFAM" id="SSF51735">
    <property type="entry name" value="NAD(P)-binding Rossmann-fold domains"/>
    <property type="match status" value="1"/>
</dbReference>
<keyword evidence="4" id="KW-0050">Antiport</keyword>
<dbReference type="Gene3D" id="1.20.1530.20">
    <property type="match status" value="1"/>
</dbReference>
<dbReference type="GO" id="GO:1902600">
    <property type="term" value="P:proton transmembrane transport"/>
    <property type="evidence" value="ECO:0007669"/>
    <property type="project" value="InterPro"/>
</dbReference>
<evidence type="ECO:0000256" key="1">
    <source>
        <dbReference type="ARBA" id="ARBA00004141"/>
    </source>
</evidence>
<evidence type="ECO:0000256" key="9">
    <source>
        <dbReference type="SAM" id="Phobius"/>
    </source>
</evidence>
<proteinExistence type="inferred from homology"/>
<evidence type="ECO:0000259" key="10">
    <source>
        <dbReference type="PROSITE" id="PS51201"/>
    </source>
</evidence>
<keyword evidence="12" id="KW-1185">Reference proteome</keyword>
<dbReference type="PANTHER" id="PTHR42751:SF6">
    <property type="entry name" value="CONSERVED INTEGRAL MEMBRANE TRANSPORT PROTEIN-RELATED"/>
    <property type="match status" value="1"/>
</dbReference>
<keyword evidence="7" id="KW-0406">Ion transport</keyword>
<feature type="domain" description="RCK N-terminal" evidence="10">
    <location>
        <begin position="409"/>
        <end position="526"/>
    </location>
</feature>
<dbReference type="InterPro" id="IPR036291">
    <property type="entry name" value="NAD(P)-bd_dom_sf"/>
</dbReference>
<dbReference type="Gene3D" id="3.40.50.720">
    <property type="entry name" value="NAD(P)-binding Rossmann-like Domain"/>
    <property type="match status" value="1"/>
</dbReference>
<dbReference type="RefSeq" id="WP_072756479.1">
    <property type="nucleotide sequence ID" value="NZ_FQUK01000044.1"/>
</dbReference>
<evidence type="ECO:0000256" key="6">
    <source>
        <dbReference type="ARBA" id="ARBA00022989"/>
    </source>
</evidence>
<feature type="transmembrane region" description="Helical" evidence="9">
    <location>
        <begin position="147"/>
        <end position="170"/>
    </location>
</feature>
<dbReference type="Pfam" id="PF02254">
    <property type="entry name" value="TrkA_N"/>
    <property type="match status" value="1"/>
</dbReference>
<feature type="transmembrane region" description="Helical" evidence="9">
    <location>
        <begin position="114"/>
        <end position="135"/>
    </location>
</feature>
<dbReference type="PROSITE" id="PS51201">
    <property type="entry name" value="RCK_N"/>
    <property type="match status" value="1"/>
</dbReference>
<dbReference type="EMBL" id="FQUK01000044">
    <property type="protein sequence ID" value="SHF23331.1"/>
    <property type="molecule type" value="Genomic_DNA"/>
</dbReference>
<protein>
    <submittedName>
        <fullName evidence="11">Monovalent cation:H+ antiporter-2, CPA2 family</fullName>
    </submittedName>
</protein>
<keyword evidence="8 9" id="KW-0472">Membrane</keyword>
<organism evidence="11 12">
    <name type="scientific">Thermomonas hydrothermalis</name>
    <dbReference type="NCBI Taxonomy" id="213588"/>
    <lineage>
        <taxon>Bacteria</taxon>
        <taxon>Pseudomonadati</taxon>
        <taxon>Pseudomonadota</taxon>
        <taxon>Gammaproteobacteria</taxon>
        <taxon>Lysobacterales</taxon>
        <taxon>Lysobacteraceae</taxon>
        <taxon>Thermomonas</taxon>
    </lineage>
</organism>
<evidence type="ECO:0000313" key="12">
    <source>
        <dbReference type="Proteomes" id="UP000242857"/>
    </source>
</evidence>
<comment type="subcellular location">
    <subcellularLocation>
        <location evidence="1">Membrane</location>
        <topology evidence="1">Multi-pass membrane protein</topology>
    </subcellularLocation>
</comment>
<evidence type="ECO:0000313" key="11">
    <source>
        <dbReference type="EMBL" id="SHF23331.1"/>
    </source>
</evidence>
<keyword evidence="6 9" id="KW-1133">Transmembrane helix</keyword>
<dbReference type="PANTHER" id="PTHR42751">
    <property type="entry name" value="SODIUM/HYDROGEN EXCHANGER FAMILY/TRKA DOMAIN PROTEIN"/>
    <property type="match status" value="1"/>
</dbReference>
<evidence type="ECO:0000256" key="5">
    <source>
        <dbReference type="ARBA" id="ARBA00022692"/>
    </source>
</evidence>
<evidence type="ECO:0000256" key="8">
    <source>
        <dbReference type="ARBA" id="ARBA00023136"/>
    </source>
</evidence>
<sequence>MNADLLTPTLILVAACSLAALLTARLHIPSLLGYLGVGVLLGPALLAWIVPGPALTFLSELGVALLLFMVGLEFSLSHFWLTRRTVLLAGSLQMLLVATPVGLALWWLGLPPAGAALLGAAAAMSSTALVARQLSEQGELTTRHGRTAIAVLVFQDLASVPLLALIAIWARGETVSPLRILGEVAGVLALFVVAAVVARRVLHELLAWVARQGSEESFVLVSLSVVIAAAAAAHGVGVSAALGAFLAGMVLGESDSRHHMERHLKPFRDVLSGLFFVTLGLQLDPTRIVASPLLVLAGLATLIPLKMGLNYLALRMARLSSVDAWRTAIALGHGGEFALLLLGMALQHQLIPAAIAQPALVALVLSMAVAPLLIRQHERWAGLLTHTTLLTQPPQAEESDIAVHACQLQDHIIVCGAGRLGLAVSHALRERGVPHLLLEANDAQAQDARASGAPVCYGDASRSASLLAAGLERARLLIVTYRQPIPAQHTVATVRQHRPDLPIIAVCANEHDAEQLRRQPGVCVYLEAAAIGVALAEAALAWAANGTTGSLRAASCPRADAETTLS</sequence>
<dbReference type="Pfam" id="PF00999">
    <property type="entry name" value="Na_H_Exchanger"/>
    <property type="match status" value="1"/>
</dbReference>
<dbReference type="InterPro" id="IPR003148">
    <property type="entry name" value="RCK_N"/>
</dbReference>
<dbReference type="GO" id="GO:0016020">
    <property type="term" value="C:membrane"/>
    <property type="evidence" value="ECO:0007669"/>
    <property type="project" value="UniProtKB-SubCell"/>
</dbReference>
<name>A0A1M4ZZD1_9GAMM</name>
<dbReference type="STRING" id="213588.SAMN02745204_02072"/>
<evidence type="ECO:0000256" key="2">
    <source>
        <dbReference type="ARBA" id="ARBA00005551"/>
    </source>
</evidence>
<feature type="transmembrane region" description="Helical" evidence="9">
    <location>
        <begin position="288"/>
        <end position="312"/>
    </location>
</feature>
<evidence type="ECO:0000256" key="4">
    <source>
        <dbReference type="ARBA" id="ARBA00022449"/>
    </source>
</evidence>
<reference evidence="12" key="1">
    <citation type="submission" date="2016-11" db="EMBL/GenBank/DDBJ databases">
        <authorList>
            <person name="Varghese N."/>
            <person name="Submissions S."/>
        </authorList>
    </citation>
    <scope>NUCLEOTIDE SEQUENCE [LARGE SCALE GENOMIC DNA]</scope>
    <source>
        <strain evidence="12">DSM 14834</strain>
    </source>
</reference>
<dbReference type="GO" id="GO:0006813">
    <property type="term" value="P:potassium ion transport"/>
    <property type="evidence" value="ECO:0007669"/>
    <property type="project" value="InterPro"/>
</dbReference>
<evidence type="ECO:0000256" key="3">
    <source>
        <dbReference type="ARBA" id="ARBA00022448"/>
    </source>
</evidence>